<proteinExistence type="predicted"/>
<evidence type="ECO:0000313" key="2">
    <source>
        <dbReference type="EMBL" id="ADE12603.1"/>
    </source>
</evidence>
<accession>D5CMD1</accession>
<dbReference type="HOGENOM" id="CLU_2915901_0_0_4"/>
<keyword evidence="3" id="KW-1185">Reference proteome</keyword>
<gene>
    <name evidence="2" type="ordered locus">Slit_2376</name>
</gene>
<evidence type="ECO:0000313" key="3">
    <source>
        <dbReference type="Proteomes" id="UP000001625"/>
    </source>
</evidence>
<sequence length="61" mass="6406" precursor="true">MDSKTRTLVLSIIAAVALWLVGGFVFNMYIGMICVMAGIALVGLAAGNIMNSPEPEHTKAP</sequence>
<protein>
    <submittedName>
        <fullName evidence="2">Uncharacterized protein</fullName>
    </submittedName>
</protein>
<name>D5CMD1_SIDLE</name>
<dbReference type="eggNOG" id="ENOG5032E3Z">
    <property type="taxonomic scope" value="Bacteria"/>
</dbReference>
<keyword evidence="1" id="KW-1133">Transmembrane helix</keyword>
<keyword evidence="1" id="KW-0472">Membrane</keyword>
<reference evidence="2 3" key="1">
    <citation type="submission" date="2010-03" db="EMBL/GenBank/DDBJ databases">
        <title>Complete sequence of Sideroxydans lithotrophicus ES-1.</title>
        <authorList>
            <consortium name="US DOE Joint Genome Institute"/>
            <person name="Lucas S."/>
            <person name="Copeland A."/>
            <person name="Lapidus A."/>
            <person name="Cheng J.-F."/>
            <person name="Bruce D."/>
            <person name="Goodwin L."/>
            <person name="Pitluck S."/>
            <person name="Munk A.C."/>
            <person name="Detter J.C."/>
            <person name="Han C."/>
            <person name="Tapia R."/>
            <person name="Larimer F."/>
            <person name="Land M."/>
            <person name="Hauser L."/>
            <person name="Kyrpides N."/>
            <person name="Ivanova N."/>
            <person name="Emerson D."/>
            <person name="Woyke T."/>
        </authorList>
    </citation>
    <scope>NUCLEOTIDE SEQUENCE [LARGE SCALE GENOMIC DNA]</scope>
    <source>
        <strain evidence="2 3">ES-1</strain>
    </source>
</reference>
<dbReference type="AlphaFoldDB" id="D5CMD1"/>
<organism evidence="2 3">
    <name type="scientific">Sideroxydans lithotrophicus (strain ES-1)</name>
    <dbReference type="NCBI Taxonomy" id="580332"/>
    <lineage>
        <taxon>Bacteria</taxon>
        <taxon>Pseudomonadati</taxon>
        <taxon>Pseudomonadota</taxon>
        <taxon>Betaproteobacteria</taxon>
        <taxon>Nitrosomonadales</taxon>
        <taxon>Gallionellaceae</taxon>
        <taxon>Sideroxydans</taxon>
    </lineage>
</organism>
<dbReference type="RefSeq" id="WP_013030501.1">
    <property type="nucleotide sequence ID" value="NC_013959.1"/>
</dbReference>
<dbReference type="KEGG" id="slt:Slit_2376"/>
<dbReference type="EMBL" id="CP001965">
    <property type="protein sequence ID" value="ADE12603.1"/>
    <property type="molecule type" value="Genomic_DNA"/>
</dbReference>
<evidence type="ECO:0000256" key="1">
    <source>
        <dbReference type="SAM" id="Phobius"/>
    </source>
</evidence>
<dbReference type="STRING" id="580332.Slit_2376"/>
<dbReference type="Proteomes" id="UP000001625">
    <property type="component" value="Chromosome"/>
</dbReference>
<feature type="transmembrane region" description="Helical" evidence="1">
    <location>
        <begin position="30"/>
        <end position="50"/>
    </location>
</feature>
<keyword evidence="1" id="KW-0812">Transmembrane</keyword>
<feature type="transmembrane region" description="Helical" evidence="1">
    <location>
        <begin position="7"/>
        <end position="24"/>
    </location>
</feature>